<dbReference type="InterPro" id="IPR038042">
    <property type="entry name" value="Gp37-like"/>
</dbReference>
<organism evidence="1 2">
    <name type="scientific">Gracilimonas sediminicola</name>
    <dbReference type="NCBI Taxonomy" id="2952158"/>
    <lineage>
        <taxon>Bacteria</taxon>
        <taxon>Pseudomonadati</taxon>
        <taxon>Balneolota</taxon>
        <taxon>Balneolia</taxon>
        <taxon>Balneolales</taxon>
        <taxon>Balneolaceae</taxon>
        <taxon>Gracilimonas</taxon>
    </lineage>
</organism>
<evidence type="ECO:0000313" key="2">
    <source>
        <dbReference type="Proteomes" id="UP001139125"/>
    </source>
</evidence>
<proteinExistence type="predicted"/>
<name>A0A9X2RCI6_9BACT</name>
<sequence>MTLKAIEDTIVIQVKASITDAQVAPFPDDPTSLKHRKAKTILVAVVSESKVSNKNGRGTLQDNDQQIILTYVYKNRREHQGVLEDIETVKGDLSGFKIDTTFLSQAGWNFQQYDQTKSRWIYTQTFNRIDHYDNR</sequence>
<gene>
    <name evidence="1" type="ORF">NM125_00200</name>
</gene>
<protein>
    <submittedName>
        <fullName evidence="1">Gp37 family protein</fullName>
    </submittedName>
</protein>
<dbReference type="AlphaFoldDB" id="A0A9X2RCI6"/>
<accession>A0A9X2RCI6</accession>
<dbReference type="RefSeq" id="WP_255131649.1">
    <property type="nucleotide sequence ID" value="NZ_JANDBC010000001.1"/>
</dbReference>
<evidence type="ECO:0000313" key="1">
    <source>
        <dbReference type="EMBL" id="MCP9289992.1"/>
    </source>
</evidence>
<keyword evidence="2" id="KW-1185">Reference proteome</keyword>
<comment type="caution">
    <text evidence="1">The sequence shown here is derived from an EMBL/GenBank/DDBJ whole genome shotgun (WGS) entry which is preliminary data.</text>
</comment>
<reference evidence="1" key="1">
    <citation type="submission" date="2022-06" db="EMBL/GenBank/DDBJ databases">
        <title>Gracilimonas sp. CAU 1638 isolated from sea sediment.</title>
        <authorList>
            <person name="Kim W."/>
        </authorList>
    </citation>
    <scope>NUCLEOTIDE SEQUENCE</scope>
    <source>
        <strain evidence="1">CAU 1638</strain>
    </source>
</reference>
<dbReference type="Gene3D" id="3.30.2000.10">
    <property type="entry name" value="Phage tail protein-like"/>
    <property type="match status" value="1"/>
</dbReference>
<dbReference type="Proteomes" id="UP001139125">
    <property type="component" value="Unassembled WGS sequence"/>
</dbReference>
<dbReference type="SUPFAM" id="SSF143749">
    <property type="entry name" value="Phage tail protein-like"/>
    <property type="match status" value="1"/>
</dbReference>
<dbReference type="EMBL" id="JANDBC010000001">
    <property type="protein sequence ID" value="MCP9289992.1"/>
    <property type="molecule type" value="Genomic_DNA"/>
</dbReference>
<dbReference type="InterPro" id="IPR035934">
    <property type="entry name" value="Phage_tail_protein-like_sf"/>
</dbReference>